<dbReference type="SUPFAM" id="SSF55785">
    <property type="entry name" value="PYP-like sensor domain (PAS domain)"/>
    <property type="match status" value="2"/>
</dbReference>
<dbReference type="CDD" id="cd00082">
    <property type="entry name" value="HisKA"/>
    <property type="match status" value="1"/>
</dbReference>
<accession>A0ABU9ANE2</accession>
<dbReference type="NCBIfam" id="TIGR00229">
    <property type="entry name" value="sensory_box"/>
    <property type="match status" value="2"/>
</dbReference>
<dbReference type="SMART" id="SM00387">
    <property type="entry name" value="HATPase_c"/>
    <property type="match status" value="1"/>
</dbReference>
<evidence type="ECO:0000313" key="14">
    <source>
        <dbReference type="Proteomes" id="UP001371305"/>
    </source>
</evidence>
<comment type="catalytic activity">
    <reaction evidence="1">
        <text>ATP + protein L-histidine = ADP + protein N-phospho-L-histidine.</text>
        <dbReference type="EC" id="2.7.13.3"/>
    </reaction>
</comment>
<dbReference type="SUPFAM" id="SSF47384">
    <property type="entry name" value="Homodimeric domain of signal transducing histidine kinase"/>
    <property type="match status" value="1"/>
</dbReference>
<dbReference type="InterPro" id="IPR035965">
    <property type="entry name" value="PAS-like_dom_sf"/>
</dbReference>
<name>A0ABU9ANE2_9BACT</name>
<dbReference type="InterPro" id="IPR036097">
    <property type="entry name" value="HisK_dim/P_sf"/>
</dbReference>
<keyword evidence="9" id="KW-0812">Transmembrane</keyword>
<dbReference type="SMART" id="SM00388">
    <property type="entry name" value="HisKA"/>
    <property type="match status" value="1"/>
</dbReference>
<dbReference type="EMBL" id="JBBUKT010000001">
    <property type="protein sequence ID" value="MEK7949224.1"/>
    <property type="molecule type" value="Genomic_DNA"/>
</dbReference>
<organism evidence="13 14">
    <name type="scientific">Luteolibacter soli</name>
    <dbReference type="NCBI Taxonomy" id="3135280"/>
    <lineage>
        <taxon>Bacteria</taxon>
        <taxon>Pseudomonadati</taxon>
        <taxon>Verrucomicrobiota</taxon>
        <taxon>Verrucomicrobiia</taxon>
        <taxon>Verrucomicrobiales</taxon>
        <taxon>Verrucomicrobiaceae</taxon>
        <taxon>Luteolibacter</taxon>
    </lineage>
</organism>
<evidence type="ECO:0000256" key="3">
    <source>
        <dbReference type="ARBA" id="ARBA00022553"/>
    </source>
</evidence>
<dbReference type="InterPro" id="IPR000014">
    <property type="entry name" value="PAS"/>
</dbReference>
<proteinExistence type="predicted"/>
<feature type="domain" description="Histidine kinase" evidence="10">
    <location>
        <begin position="376"/>
        <end position="592"/>
    </location>
</feature>
<dbReference type="SMART" id="SM00091">
    <property type="entry name" value="PAS"/>
    <property type="match status" value="2"/>
</dbReference>
<dbReference type="PROSITE" id="PS50113">
    <property type="entry name" value="PAC"/>
    <property type="match status" value="2"/>
</dbReference>
<keyword evidence="9" id="KW-0472">Membrane</keyword>
<dbReference type="CDD" id="cd00130">
    <property type="entry name" value="PAS"/>
    <property type="match status" value="2"/>
</dbReference>
<evidence type="ECO:0000256" key="2">
    <source>
        <dbReference type="ARBA" id="ARBA00012438"/>
    </source>
</evidence>
<evidence type="ECO:0000313" key="13">
    <source>
        <dbReference type="EMBL" id="MEK7949224.1"/>
    </source>
</evidence>
<sequence length="594" mass="65356">MAGIAAQSKVPPERLARLRAAGRGRRVIVGALLSFAVLLSEASAHPTGADGLGGGENGDGFLAPLRLVWQQHPATVTAGVLAVAVQSILIAGLLIHRQRGMRAEQQLRVSEERYREVVESQTEMVCRYREDTTLTFVNEAYCRFFGKDRSELLGTRFLSLIPTEGHADVMATIDRMIAGKRSVSLEHEVLRPDGSVGWMQWDDYPIYGQHGELLELQGIGKDVTERHRAMEELRQSEKRFAGVFRGSPVAIAIVRQSDGRLVEVNPEWEKFFEIGREEAVGKTPVELGLVGSRDSDRKFREMLDAGEPLRSLEQQVTLRDGTTRWMGLSTELIQLDGEACFVVMSRNITEQRAADEARRGIARSSRLALLGELTASIAHEVNQPLGAILSNAEAAEMLLSRGEASLPEVRQILADIRRDDLRASEVITRVRALVGKRETRMEPLDVNDLLESSMRLVAHDVQRRGVVIGRDYTLNLPVISGDRVQLEQVLLNLLLNAMDAIKGVSLAHRRVMLRSARHGPGTVEISVTDNGHGIAPEKIDRLFDSFYTTKESGMGLGLSLVRSIAEAHAGRVTAENNASGGATFRLVLPTLADP</sequence>
<dbReference type="InterPro" id="IPR003594">
    <property type="entry name" value="HATPase_dom"/>
</dbReference>
<keyword evidence="5" id="KW-0547">Nucleotide-binding</keyword>
<dbReference type="InterPro" id="IPR003661">
    <property type="entry name" value="HisK_dim/P_dom"/>
</dbReference>
<evidence type="ECO:0000256" key="6">
    <source>
        <dbReference type="ARBA" id="ARBA00022777"/>
    </source>
</evidence>
<dbReference type="Pfam" id="PF08448">
    <property type="entry name" value="PAS_4"/>
    <property type="match status" value="1"/>
</dbReference>
<keyword evidence="7" id="KW-0067">ATP-binding</keyword>
<dbReference type="PANTHER" id="PTHR43065:SF42">
    <property type="entry name" value="TWO-COMPONENT SENSOR PPRA"/>
    <property type="match status" value="1"/>
</dbReference>
<evidence type="ECO:0000259" key="10">
    <source>
        <dbReference type="PROSITE" id="PS50109"/>
    </source>
</evidence>
<dbReference type="Proteomes" id="UP001371305">
    <property type="component" value="Unassembled WGS sequence"/>
</dbReference>
<dbReference type="PROSITE" id="PS50112">
    <property type="entry name" value="PAS"/>
    <property type="match status" value="1"/>
</dbReference>
<keyword evidence="6" id="KW-0418">Kinase</keyword>
<dbReference type="InterPro" id="IPR005467">
    <property type="entry name" value="His_kinase_dom"/>
</dbReference>
<keyword evidence="4" id="KW-0808">Transferase</keyword>
<dbReference type="InterPro" id="IPR001610">
    <property type="entry name" value="PAC"/>
</dbReference>
<dbReference type="Pfam" id="PF00512">
    <property type="entry name" value="HisKA"/>
    <property type="match status" value="1"/>
</dbReference>
<dbReference type="InterPro" id="IPR013656">
    <property type="entry name" value="PAS_4"/>
</dbReference>
<evidence type="ECO:0000256" key="9">
    <source>
        <dbReference type="SAM" id="Phobius"/>
    </source>
</evidence>
<dbReference type="PRINTS" id="PR00344">
    <property type="entry name" value="BCTRLSENSOR"/>
</dbReference>
<evidence type="ECO:0000256" key="4">
    <source>
        <dbReference type="ARBA" id="ARBA00022679"/>
    </source>
</evidence>
<dbReference type="SUPFAM" id="SSF55874">
    <property type="entry name" value="ATPase domain of HSP90 chaperone/DNA topoisomerase II/histidine kinase"/>
    <property type="match status" value="1"/>
</dbReference>
<dbReference type="PROSITE" id="PS50109">
    <property type="entry name" value="HIS_KIN"/>
    <property type="match status" value="1"/>
</dbReference>
<dbReference type="PANTHER" id="PTHR43065">
    <property type="entry name" value="SENSOR HISTIDINE KINASE"/>
    <property type="match status" value="1"/>
</dbReference>
<dbReference type="InterPro" id="IPR000700">
    <property type="entry name" value="PAS-assoc_C"/>
</dbReference>
<keyword evidence="14" id="KW-1185">Reference proteome</keyword>
<dbReference type="InterPro" id="IPR004358">
    <property type="entry name" value="Sig_transdc_His_kin-like_C"/>
</dbReference>
<evidence type="ECO:0000259" key="11">
    <source>
        <dbReference type="PROSITE" id="PS50112"/>
    </source>
</evidence>
<dbReference type="Gene3D" id="3.30.565.10">
    <property type="entry name" value="Histidine kinase-like ATPase, C-terminal domain"/>
    <property type="match status" value="1"/>
</dbReference>
<dbReference type="SMART" id="SM00086">
    <property type="entry name" value="PAC"/>
    <property type="match status" value="2"/>
</dbReference>
<dbReference type="Pfam" id="PF02518">
    <property type="entry name" value="HATPase_c"/>
    <property type="match status" value="1"/>
</dbReference>
<keyword evidence="3" id="KW-0597">Phosphoprotein</keyword>
<dbReference type="InterPro" id="IPR013767">
    <property type="entry name" value="PAS_fold"/>
</dbReference>
<comment type="caution">
    <text evidence="13">The sequence shown here is derived from an EMBL/GenBank/DDBJ whole genome shotgun (WGS) entry which is preliminary data.</text>
</comment>
<evidence type="ECO:0000256" key="5">
    <source>
        <dbReference type="ARBA" id="ARBA00022741"/>
    </source>
</evidence>
<feature type="domain" description="PAC" evidence="12">
    <location>
        <begin position="183"/>
        <end position="235"/>
    </location>
</feature>
<evidence type="ECO:0000256" key="1">
    <source>
        <dbReference type="ARBA" id="ARBA00000085"/>
    </source>
</evidence>
<protein>
    <recommendedName>
        <fullName evidence="2">histidine kinase</fullName>
        <ecNumber evidence="2">2.7.13.3</ecNumber>
    </recommendedName>
</protein>
<evidence type="ECO:0000256" key="8">
    <source>
        <dbReference type="ARBA" id="ARBA00023012"/>
    </source>
</evidence>
<evidence type="ECO:0000259" key="12">
    <source>
        <dbReference type="PROSITE" id="PS50113"/>
    </source>
</evidence>
<keyword evidence="9" id="KW-1133">Transmembrane helix</keyword>
<dbReference type="Gene3D" id="3.30.450.20">
    <property type="entry name" value="PAS domain"/>
    <property type="match status" value="2"/>
</dbReference>
<dbReference type="Gene3D" id="1.10.287.130">
    <property type="match status" value="1"/>
</dbReference>
<evidence type="ECO:0000256" key="7">
    <source>
        <dbReference type="ARBA" id="ARBA00022840"/>
    </source>
</evidence>
<dbReference type="InterPro" id="IPR036890">
    <property type="entry name" value="HATPase_C_sf"/>
</dbReference>
<gene>
    <name evidence="13" type="ORF">WKV53_01880</name>
</gene>
<feature type="domain" description="PAC" evidence="12">
    <location>
        <begin position="310"/>
        <end position="360"/>
    </location>
</feature>
<dbReference type="EC" id="2.7.13.3" evidence="2"/>
<keyword evidence="8" id="KW-0902">Two-component regulatory system</keyword>
<feature type="transmembrane region" description="Helical" evidence="9">
    <location>
        <begin position="74"/>
        <end position="95"/>
    </location>
</feature>
<feature type="domain" description="PAS" evidence="11">
    <location>
        <begin position="110"/>
        <end position="180"/>
    </location>
</feature>
<reference evidence="13 14" key="1">
    <citation type="submission" date="2024-04" db="EMBL/GenBank/DDBJ databases">
        <title>Luteolibacter sp. isolated from soil.</title>
        <authorList>
            <person name="An J."/>
        </authorList>
    </citation>
    <scope>NUCLEOTIDE SEQUENCE [LARGE SCALE GENOMIC DNA]</scope>
    <source>
        <strain evidence="13 14">Y139</strain>
    </source>
</reference>
<dbReference type="Pfam" id="PF00989">
    <property type="entry name" value="PAS"/>
    <property type="match status" value="1"/>
</dbReference>